<dbReference type="PANTHER" id="PTHR17384">
    <property type="entry name" value="P-SELECTIN GLYCOPROTEIN LIGAND-1"/>
    <property type="match status" value="1"/>
</dbReference>
<feature type="compositionally biased region" description="Basic and acidic residues" evidence="1">
    <location>
        <begin position="455"/>
        <end position="476"/>
    </location>
</feature>
<evidence type="ECO:0000256" key="1">
    <source>
        <dbReference type="SAM" id="MobiDB-lite"/>
    </source>
</evidence>
<feature type="region of interest" description="Disordered" evidence="1">
    <location>
        <begin position="183"/>
        <end position="333"/>
    </location>
</feature>
<gene>
    <name evidence="3" type="ORF">M91_17590</name>
</gene>
<proteinExistence type="predicted"/>
<dbReference type="EMBL" id="JH883556">
    <property type="protein sequence ID" value="ELR46242.1"/>
    <property type="molecule type" value="Genomic_DNA"/>
</dbReference>
<dbReference type="InterPro" id="IPR026195">
    <property type="entry name" value="PSGL-1"/>
</dbReference>
<feature type="non-terminal residue" evidence="3">
    <location>
        <position position="1"/>
    </location>
</feature>
<keyword evidence="2" id="KW-0472">Membrane</keyword>
<evidence type="ECO:0000256" key="2">
    <source>
        <dbReference type="SAM" id="Phobius"/>
    </source>
</evidence>
<sequence length="482" mass="51322">VRSETTAGVPQLCSAAQAESLSLKQRNHFSWAHEVAVPWSAEHGAMFLQLLLLLALLGPGSSHQLGETSTNETVKAPGPLYPGEERDPEDDEDYDYIGQTDPPEMLDSSTEVPKFLPMVTTLGQRESAGPMIPESFILEVSTRDSAVLSATGATTEKLSPKLVTPVPLTRELVTEIPPKVKDPSTELAAATEALSTDPVTTEALSTEPRLTEALSTEPRLTEALSTEPVATEVLSTEPRLTEALSTEPAATEALSTEPRLTEALSTEPRLTEALSTEPAATESLSIEPKITETLPMEPATTEAPFREPTTIPALPTDPTTVEALPTRPATTRGLTTALPVASDTPKGTTVAAGNLSDDFTGNKDHSLFPWSSVAPLPADGLPDPGPVKQCLLAILILALLATIFLVCTVVLAIRLSRKNHLYPVRDYSPSEMVCISSLLPERGEGPAPVPNGDLPKAREQGRKAGPREGREGDDLTLHSFLP</sequence>
<dbReference type="AlphaFoldDB" id="L8HTC6"/>
<dbReference type="Proteomes" id="UP000011080">
    <property type="component" value="Unassembled WGS sequence"/>
</dbReference>
<evidence type="ECO:0000313" key="3">
    <source>
        <dbReference type="EMBL" id="ELR46242.1"/>
    </source>
</evidence>
<dbReference type="GO" id="GO:0005886">
    <property type="term" value="C:plasma membrane"/>
    <property type="evidence" value="ECO:0007669"/>
    <property type="project" value="TreeGrafter"/>
</dbReference>
<feature type="compositionally biased region" description="Low complexity" evidence="1">
    <location>
        <begin position="185"/>
        <end position="196"/>
    </location>
</feature>
<keyword evidence="2" id="KW-1133">Transmembrane helix</keyword>
<name>L8HTC6_9CETA</name>
<organism evidence="3 4">
    <name type="scientific">Bos mutus</name>
    <name type="common">wild yak</name>
    <dbReference type="NCBI Taxonomy" id="72004"/>
    <lineage>
        <taxon>Eukaryota</taxon>
        <taxon>Metazoa</taxon>
        <taxon>Chordata</taxon>
        <taxon>Craniata</taxon>
        <taxon>Vertebrata</taxon>
        <taxon>Euteleostomi</taxon>
        <taxon>Mammalia</taxon>
        <taxon>Eutheria</taxon>
        <taxon>Laurasiatheria</taxon>
        <taxon>Artiodactyla</taxon>
        <taxon>Ruminantia</taxon>
        <taxon>Pecora</taxon>
        <taxon>Bovidae</taxon>
        <taxon>Bovinae</taxon>
        <taxon>Bos</taxon>
    </lineage>
</organism>
<dbReference type="PANTHER" id="PTHR17384:SF7">
    <property type="entry name" value="P-SELECTIN GLYCOPROTEIN LIGAND 1"/>
    <property type="match status" value="1"/>
</dbReference>
<feature type="region of interest" description="Disordered" evidence="1">
    <location>
        <begin position="63"/>
        <end position="91"/>
    </location>
</feature>
<reference evidence="3 4" key="1">
    <citation type="journal article" date="2012" name="Nat. Genet.">
        <title>The yak genome and adaptation to life at high altitude.</title>
        <authorList>
            <person name="Qiu Q."/>
            <person name="Zhang G."/>
            <person name="Ma T."/>
            <person name="Qian W."/>
            <person name="Wang J."/>
            <person name="Ye Z."/>
            <person name="Cao C."/>
            <person name="Hu Q."/>
            <person name="Kim J."/>
            <person name="Larkin D.M."/>
            <person name="Auvil L."/>
            <person name="Capitanu B."/>
            <person name="Ma J."/>
            <person name="Lewin H.A."/>
            <person name="Qian X."/>
            <person name="Lang Y."/>
            <person name="Zhou R."/>
            <person name="Wang L."/>
            <person name="Wang K."/>
            <person name="Xia J."/>
            <person name="Liao S."/>
            <person name="Pan S."/>
            <person name="Lu X."/>
            <person name="Hou H."/>
            <person name="Wang Y."/>
            <person name="Zang X."/>
            <person name="Yin Y."/>
            <person name="Ma H."/>
            <person name="Zhang J."/>
            <person name="Wang Z."/>
            <person name="Zhang Y."/>
            <person name="Zhang D."/>
            <person name="Yonezawa T."/>
            <person name="Hasegawa M."/>
            <person name="Zhong Y."/>
            <person name="Liu W."/>
            <person name="Zhang Y."/>
            <person name="Huang Z."/>
            <person name="Zhang S."/>
            <person name="Long R."/>
            <person name="Yang H."/>
            <person name="Wang J."/>
            <person name="Lenstra J.A."/>
            <person name="Cooper D.N."/>
            <person name="Wu Y."/>
            <person name="Wang J."/>
            <person name="Shi P."/>
            <person name="Wang J."/>
            <person name="Liu J."/>
        </authorList>
    </citation>
    <scope>NUCLEOTIDE SEQUENCE [LARGE SCALE GENOMIC DNA]</scope>
    <source>
        <strain evidence="4">yakQH1</strain>
    </source>
</reference>
<feature type="transmembrane region" description="Helical" evidence="2">
    <location>
        <begin position="391"/>
        <end position="413"/>
    </location>
</feature>
<keyword evidence="2" id="KW-0812">Transmembrane</keyword>
<dbReference type="GO" id="GO:0030246">
    <property type="term" value="F:carbohydrate binding"/>
    <property type="evidence" value="ECO:0007669"/>
    <property type="project" value="UniProtKB-KW"/>
</dbReference>
<dbReference type="STRING" id="72004.ENSBMUP00000028136"/>
<keyword evidence="3" id="KW-0430">Lectin</keyword>
<evidence type="ECO:0000313" key="4">
    <source>
        <dbReference type="Proteomes" id="UP000011080"/>
    </source>
</evidence>
<dbReference type="GO" id="GO:0050901">
    <property type="term" value="P:leukocyte tethering or rolling"/>
    <property type="evidence" value="ECO:0007669"/>
    <property type="project" value="TreeGrafter"/>
</dbReference>
<accession>L8HTC6</accession>
<feature type="region of interest" description="Disordered" evidence="1">
    <location>
        <begin position="443"/>
        <end position="482"/>
    </location>
</feature>
<feature type="compositionally biased region" description="Polar residues" evidence="1">
    <location>
        <begin position="63"/>
        <end position="73"/>
    </location>
</feature>
<protein>
    <submittedName>
        <fullName evidence="3">p-selectin glycoprotein ligand 1</fullName>
    </submittedName>
</protein>